<dbReference type="RefSeq" id="WP_218593675.1">
    <property type="nucleotide sequence ID" value="NZ_JADQDF010000001.1"/>
</dbReference>
<gene>
    <name evidence="2" type="ORF">I4I82_08915</name>
</gene>
<protein>
    <submittedName>
        <fullName evidence="2">Uncharacterized protein</fullName>
    </submittedName>
</protein>
<sequence>MRTPGGHPLEVLAAVRDELDPAVRTVLVVDQFEELFAPAVPAADLSVAWTPDGTRLLGGAADRTVRVWFTDPAEAARTICGAVGVPITPAEWARHVPDLPFTPPC</sequence>
<keyword evidence="1" id="KW-0853">WD repeat</keyword>
<feature type="repeat" description="WD" evidence="1">
    <location>
        <begin position="46"/>
        <end position="78"/>
    </location>
</feature>
<accession>A0ABS6U6G7</accession>
<reference evidence="2 3" key="1">
    <citation type="submission" date="2020-11" db="EMBL/GenBank/DDBJ databases">
        <title>Pseudonocardia abyssalis sp. nov. and Pseudonocardia oceani sp. nov., description and phylogenomic analysis of two novel actinomycetes isolated from the deep Southern Ocean.</title>
        <authorList>
            <person name="Parra J."/>
        </authorList>
    </citation>
    <scope>NUCLEOTIDE SEQUENCE [LARGE SCALE GENOMIC DNA]</scope>
    <source>
        <strain evidence="3">KRD185</strain>
    </source>
</reference>
<keyword evidence="3" id="KW-1185">Reference proteome</keyword>
<dbReference type="PROSITE" id="PS50082">
    <property type="entry name" value="WD_REPEATS_2"/>
    <property type="match status" value="1"/>
</dbReference>
<dbReference type="Proteomes" id="UP000694300">
    <property type="component" value="Unassembled WGS sequence"/>
</dbReference>
<evidence type="ECO:0000313" key="2">
    <source>
        <dbReference type="EMBL" id="MBW0127807.1"/>
    </source>
</evidence>
<proteinExistence type="predicted"/>
<dbReference type="InterPro" id="IPR001680">
    <property type="entry name" value="WD40_rpt"/>
</dbReference>
<evidence type="ECO:0000256" key="1">
    <source>
        <dbReference type="PROSITE-ProRule" id="PRU00221"/>
    </source>
</evidence>
<evidence type="ECO:0000313" key="3">
    <source>
        <dbReference type="Proteomes" id="UP000694300"/>
    </source>
</evidence>
<organism evidence="2 3">
    <name type="scientific">Pseudonocardia oceani</name>
    <dbReference type="NCBI Taxonomy" id="2792013"/>
    <lineage>
        <taxon>Bacteria</taxon>
        <taxon>Bacillati</taxon>
        <taxon>Actinomycetota</taxon>
        <taxon>Actinomycetes</taxon>
        <taxon>Pseudonocardiales</taxon>
        <taxon>Pseudonocardiaceae</taxon>
        <taxon>Pseudonocardia</taxon>
    </lineage>
</organism>
<dbReference type="EMBL" id="JADQDF010000001">
    <property type="protein sequence ID" value="MBW0127807.1"/>
    <property type="molecule type" value="Genomic_DNA"/>
</dbReference>
<name>A0ABS6U6G7_9PSEU</name>
<comment type="caution">
    <text evidence="2">The sequence shown here is derived from an EMBL/GenBank/DDBJ whole genome shotgun (WGS) entry which is preliminary data.</text>
</comment>